<evidence type="ECO:0000313" key="2">
    <source>
        <dbReference type="Proteomes" id="UP001175228"/>
    </source>
</evidence>
<organism evidence="1 2">
    <name type="scientific">Armillaria luteobubalina</name>
    <dbReference type="NCBI Taxonomy" id="153913"/>
    <lineage>
        <taxon>Eukaryota</taxon>
        <taxon>Fungi</taxon>
        <taxon>Dikarya</taxon>
        <taxon>Basidiomycota</taxon>
        <taxon>Agaricomycotina</taxon>
        <taxon>Agaricomycetes</taxon>
        <taxon>Agaricomycetidae</taxon>
        <taxon>Agaricales</taxon>
        <taxon>Marasmiineae</taxon>
        <taxon>Physalacriaceae</taxon>
        <taxon>Armillaria</taxon>
    </lineage>
</organism>
<protein>
    <submittedName>
        <fullName evidence="1">Uncharacterized protein</fullName>
    </submittedName>
</protein>
<dbReference type="AlphaFoldDB" id="A0AA39QHP3"/>
<reference evidence="1" key="1">
    <citation type="submission" date="2023-06" db="EMBL/GenBank/DDBJ databases">
        <authorList>
            <consortium name="Lawrence Berkeley National Laboratory"/>
            <person name="Ahrendt S."/>
            <person name="Sahu N."/>
            <person name="Indic B."/>
            <person name="Wong-Bajracharya J."/>
            <person name="Merenyi Z."/>
            <person name="Ke H.-M."/>
            <person name="Monk M."/>
            <person name="Kocsube S."/>
            <person name="Drula E."/>
            <person name="Lipzen A."/>
            <person name="Balint B."/>
            <person name="Henrissat B."/>
            <person name="Andreopoulos B."/>
            <person name="Martin F.M."/>
            <person name="Harder C.B."/>
            <person name="Rigling D."/>
            <person name="Ford K.L."/>
            <person name="Foster G.D."/>
            <person name="Pangilinan J."/>
            <person name="Papanicolaou A."/>
            <person name="Barry K."/>
            <person name="LaButti K."/>
            <person name="Viragh M."/>
            <person name="Koriabine M."/>
            <person name="Yan M."/>
            <person name="Riley R."/>
            <person name="Champramary S."/>
            <person name="Plett K.L."/>
            <person name="Tsai I.J."/>
            <person name="Slot J."/>
            <person name="Sipos G."/>
            <person name="Plett J."/>
            <person name="Nagy L.G."/>
            <person name="Grigoriev I.V."/>
        </authorList>
    </citation>
    <scope>NUCLEOTIDE SEQUENCE</scope>
    <source>
        <strain evidence="1">HWK02</strain>
    </source>
</reference>
<dbReference type="EMBL" id="JAUEPU010000006">
    <property type="protein sequence ID" value="KAK0501859.1"/>
    <property type="molecule type" value="Genomic_DNA"/>
</dbReference>
<sequence length="405" mass="45947">MAGESHPVFPPELFDRIVDELHDDSPSLEACFLTSTLFSARTRQHIFHTIELMDEASCDHLLDLVRSSHYLVQAIRALMLCSDPTRYIFGRVGWRNEIPSTSSLCPLLELLVNIKELTLVGVVLSSLPTRCFTALCSRSYDKLTLICAKVRDRREMRLLLSHSTHISTLSISGRIGDLPFSQKYHHGDGFLPPVDHLMIHWTVSELFPTLTSNPAHGFLISSLTAMTITIPDTRYFVHLRALLSAALCLRKLRCNHLPSFHSDNISDISRDQPPLNISNLRVLEINLQLRNGSPHRFHTEFDFWIRIFENMSPNCSLEHLTLRVVISLPSIDDDTHIYLVLIWKRVDHALSLHVIVVFLSPRPSGIRSVGDCYGAAANAFMQHRTCDQSTVQEASRTSCRYRCKG</sequence>
<dbReference type="Proteomes" id="UP001175228">
    <property type="component" value="Unassembled WGS sequence"/>
</dbReference>
<accession>A0AA39QHP3</accession>
<keyword evidence="2" id="KW-1185">Reference proteome</keyword>
<comment type="caution">
    <text evidence="1">The sequence shown here is derived from an EMBL/GenBank/DDBJ whole genome shotgun (WGS) entry which is preliminary data.</text>
</comment>
<name>A0AA39QHP3_9AGAR</name>
<evidence type="ECO:0000313" key="1">
    <source>
        <dbReference type="EMBL" id="KAK0501859.1"/>
    </source>
</evidence>
<proteinExistence type="predicted"/>
<gene>
    <name evidence="1" type="ORF">EDD18DRAFT_1144741</name>
</gene>